<evidence type="ECO:0000313" key="1">
    <source>
        <dbReference type="EMBL" id="GAA53406.1"/>
    </source>
</evidence>
<name>G7YKC4_CLOSI</name>
<protein>
    <submittedName>
        <fullName evidence="1">Uncharacterized protein</fullName>
    </submittedName>
</protein>
<accession>G7YKC4</accession>
<sequence>MLTQANNRRKKAGTISAGQLGDHVRTNTIIVGNSMVGYQASFRFAALATFLTREHHESLLCTGWNWRQNNRFRSGIVDRNGTCGGHGKKKEREQSLLCVIHSYIANLYHIENNSWWTLRVVVIDVLSGNELSKFIGYKLSHFTRRRSTFERSFAGAQLLFASLVKTLSRTKKTIRNILGPTWLLSSEHPPSQFEKLIYTQSYYIKLVTARRRHAKTIISVRHLCDYTSRQYVHAVKVGAIMGYVVSAIKSTARQIVVADAKEELRIWLSSKMSFPLHHEKSAQNAFAVQRMIRHAFSRITLMDF</sequence>
<dbReference type="AlphaFoldDB" id="G7YKC4"/>
<dbReference type="EMBL" id="DF143488">
    <property type="protein sequence ID" value="GAA53406.1"/>
    <property type="molecule type" value="Genomic_DNA"/>
</dbReference>
<organism evidence="1 2">
    <name type="scientific">Clonorchis sinensis</name>
    <name type="common">Chinese liver fluke</name>
    <dbReference type="NCBI Taxonomy" id="79923"/>
    <lineage>
        <taxon>Eukaryota</taxon>
        <taxon>Metazoa</taxon>
        <taxon>Spiralia</taxon>
        <taxon>Lophotrochozoa</taxon>
        <taxon>Platyhelminthes</taxon>
        <taxon>Trematoda</taxon>
        <taxon>Digenea</taxon>
        <taxon>Opisthorchiida</taxon>
        <taxon>Opisthorchiata</taxon>
        <taxon>Opisthorchiidae</taxon>
        <taxon>Clonorchis</taxon>
    </lineage>
</organism>
<gene>
    <name evidence="1" type="ORF">CLF_110153</name>
</gene>
<evidence type="ECO:0000313" key="2">
    <source>
        <dbReference type="Proteomes" id="UP000008909"/>
    </source>
</evidence>
<dbReference type="Proteomes" id="UP000008909">
    <property type="component" value="Unassembled WGS sequence"/>
</dbReference>
<reference key="2">
    <citation type="submission" date="2011-10" db="EMBL/GenBank/DDBJ databases">
        <title>The genome and transcriptome sequence of Clonorchis sinensis provide insights into the carcinogenic liver fluke.</title>
        <authorList>
            <person name="Wang X."/>
            <person name="Huang Y."/>
            <person name="Chen W."/>
            <person name="Liu H."/>
            <person name="Guo L."/>
            <person name="Chen Y."/>
            <person name="Luo F."/>
            <person name="Zhou W."/>
            <person name="Sun J."/>
            <person name="Mao Q."/>
            <person name="Liang P."/>
            <person name="Zhou C."/>
            <person name="Tian Y."/>
            <person name="Men J."/>
            <person name="Lv X."/>
            <person name="Huang L."/>
            <person name="Zhou J."/>
            <person name="Hu Y."/>
            <person name="Li R."/>
            <person name="Zhang F."/>
            <person name="Lei H."/>
            <person name="Li X."/>
            <person name="Hu X."/>
            <person name="Liang C."/>
            <person name="Xu J."/>
            <person name="Wu Z."/>
            <person name="Yu X."/>
        </authorList>
    </citation>
    <scope>NUCLEOTIDE SEQUENCE</scope>
    <source>
        <strain>Henan</strain>
    </source>
</reference>
<keyword evidence="2" id="KW-1185">Reference proteome</keyword>
<reference evidence="1" key="1">
    <citation type="journal article" date="2011" name="Genome Biol.">
        <title>The draft genome of the carcinogenic human liver fluke Clonorchis sinensis.</title>
        <authorList>
            <person name="Wang X."/>
            <person name="Chen W."/>
            <person name="Huang Y."/>
            <person name="Sun J."/>
            <person name="Men J."/>
            <person name="Liu H."/>
            <person name="Luo F."/>
            <person name="Guo L."/>
            <person name="Lv X."/>
            <person name="Deng C."/>
            <person name="Zhou C."/>
            <person name="Fan Y."/>
            <person name="Li X."/>
            <person name="Huang L."/>
            <person name="Hu Y."/>
            <person name="Liang C."/>
            <person name="Hu X."/>
            <person name="Xu J."/>
            <person name="Yu X."/>
        </authorList>
    </citation>
    <scope>NUCLEOTIDE SEQUENCE [LARGE SCALE GENOMIC DNA]</scope>
    <source>
        <strain evidence="1">Henan</strain>
    </source>
</reference>
<proteinExistence type="predicted"/>